<keyword evidence="4" id="KW-1185">Reference proteome</keyword>
<dbReference type="EMBL" id="ML996091">
    <property type="protein sequence ID" value="KAF2149391.1"/>
    <property type="molecule type" value="Genomic_DNA"/>
</dbReference>
<sequence>MGDQVSVLTLTMADATTFMTVTFADPTAMPSGPDPSSPTQSSDSDPLLSSDSSETTSTPQATTSTQPSSTLTPTSLSSSSASSITSSTPPSSSPTIASSSTSSGSPSSTIVAVVPTVTTIAPHSNKLSPSAIGGITVGAAFAIGFLVFLLLLLYQRRQARPTRTLPSYNKDTSGNDPAQRSTEPLVPDPPIQPSSSSMIESHPEQYGPQVAMEPPYLHPVVPARSPLRQERISPPLPPLKTDEQSLRNSNPYYEALMIRGIARSSSKRISPTSHQSPRGRRTSPVSAMSRRGTQDTMHLDGVYEGLEDQLERPVRFRRSVYDSLAWIHFNDSQESLAKRR</sequence>
<feature type="transmembrane region" description="Helical" evidence="2">
    <location>
        <begin position="131"/>
        <end position="154"/>
    </location>
</feature>
<feature type="region of interest" description="Disordered" evidence="1">
    <location>
        <begin position="263"/>
        <end position="291"/>
    </location>
</feature>
<organism evidence="3 4">
    <name type="scientific">Myriangium duriaei CBS 260.36</name>
    <dbReference type="NCBI Taxonomy" id="1168546"/>
    <lineage>
        <taxon>Eukaryota</taxon>
        <taxon>Fungi</taxon>
        <taxon>Dikarya</taxon>
        <taxon>Ascomycota</taxon>
        <taxon>Pezizomycotina</taxon>
        <taxon>Dothideomycetes</taxon>
        <taxon>Dothideomycetidae</taxon>
        <taxon>Myriangiales</taxon>
        <taxon>Myriangiaceae</taxon>
        <taxon>Myriangium</taxon>
    </lineage>
</organism>
<gene>
    <name evidence="3" type="ORF">K461DRAFT_281760</name>
</gene>
<dbReference type="Proteomes" id="UP000799439">
    <property type="component" value="Unassembled WGS sequence"/>
</dbReference>
<keyword evidence="2" id="KW-1133">Transmembrane helix</keyword>
<keyword evidence="2" id="KW-0472">Membrane</keyword>
<feature type="compositionally biased region" description="Polar residues" evidence="1">
    <location>
        <begin position="263"/>
        <end position="276"/>
    </location>
</feature>
<feature type="region of interest" description="Disordered" evidence="1">
    <location>
        <begin position="164"/>
        <end position="220"/>
    </location>
</feature>
<protein>
    <submittedName>
        <fullName evidence="3">Uncharacterized protein</fullName>
    </submittedName>
</protein>
<dbReference type="AlphaFoldDB" id="A0A9P4IVS5"/>
<reference evidence="3" key="1">
    <citation type="journal article" date="2020" name="Stud. Mycol.">
        <title>101 Dothideomycetes genomes: a test case for predicting lifestyles and emergence of pathogens.</title>
        <authorList>
            <person name="Haridas S."/>
            <person name="Albert R."/>
            <person name="Binder M."/>
            <person name="Bloem J."/>
            <person name="Labutti K."/>
            <person name="Salamov A."/>
            <person name="Andreopoulos B."/>
            <person name="Baker S."/>
            <person name="Barry K."/>
            <person name="Bills G."/>
            <person name="Bluhm B."/>
            <person name="Cannon C."/>
            <person name="Castanera R."/>
            <person name="Culley D."/>
            <person name="Daum C."/>
            <person name="Ezra D."/>
            <person name="Gonzalez J."/>
            <person name="Henrissat B."/>
            <person name="Kuo A."/>
            <person name="Liang C."/>
            <person name="Lipzen A."/>
            <person name="Lutzoni F."/>
            <person name="Magnuson J."/>
            <person name="Mondo S."/>
            <person name="Nolan M."/>
            <person name="Ohm R."/>
            <person name="Pangilinan J."/>
            <person name="Park H.-J."/>
            <person name="Ramirez L."/>
            <person name="Alfaro M."/>
            <person name="Sun H."/>
            <person name="Tritt A."/>
            <person name="Yoshinaga Y."/>
            <person name="Zwiers L.-H."/>
            <person name="Turgeon B."/>
            <person name="Goodwin S."/>
            <person name="Spatafora J."/>
            <person name="Crous P."/>
            <person name="Grigoriev I."/>
        </authorList>
    </citation>
    <scope>NUCLEOTIDE SEQUENCE</scope>
    <source>
        <strain evidence="3">CBS 260.36</strain>
    </source>
</reference>
<feature type="compositionally biased region" description="Low complexity" evidence="1">
    <location>
        <begin position="37"/>
        <end position="108"/>
    </location>
</feature>
<feature type="region of interest" description="Disordered" evidence="1">
    <location>
        <begin position="24"/>
        <end position="108"/>
    </location>
</feature>
<feature type="compositionally biased region" description="Polar residues" evidence="1">
    <location>
        <begin position="164"/>
        <end position="182"/>
    </location>
</feature>
<evidence type="ECO:0000313" key="4">
    <source>
        <dbReference type="Proteomes" id="UP000799439"/>
    </source>
</evidence>
<name>A0A9P4IVS5_9PEZI</name>
<proteinExistence type="predicted"/>
<evidence type="ECO:0000313" key="3">
    <source>
        <dbReference type="EMBL" id="KAF2149391.1"/>
    </source>
</evidence>
<evidence type="ECO:0000256" key="2">
    <source>
        <dbReference type="SAM" id="Phobius"/>
    </source>
</evidence>
<dbReference type="OrthoDB" id="10679453at2759"/>
<keyword evidence="2" id="KW-0812">Transmembrane</keyword>
<accession>A0A9P4IVS5</accession>
<comment type="caution">
    <text evidence="3">The sequence shown here is derived from an EMBL/GenBank/DDBJ whole genome shotgun (WGS) entry which is preliminary data.</text>
</comment>
<evidence type="ECO:0000256" key="1">
    <source>
        <dbReference type="SAM" id="MobiDB-lite"/>
    </source>
</evidence>